<keyword evidence="2" id="KW-1185">Reference proteome</keyword>
<proteinExistence type="predicted"/>
<name>A0A448WRF0_9PLAT</name>
<accession>A0A448WRF0</accession>
<comment type="caution">
    <text evidence="1">The sequence shown here is derived from an EMBL/GenBank/DDBJ whole genome shotgun (WGS) entry which is preliminary data.</text>
</comment>
<dbReference type="EMBL" id="CAAALY010036641">
    <property type="protein sequence ID" value="VEL18350.1"/>
    <property type="molecule type" value="Genomic_DNA"/>
</dbReference>
<dbReference type="Proteomes" id="UP000784294">
    <property type="component" value="Unassembled WGS sequence"/>
</dbReference>
<evidence type="ECO:0000313" key="1">
    <source>
        <dbReference type="EMBL" id="VEL18350.1"/>
    </source>
</evidence>
<evidence type="ECO:0000313" key="2">
    <source>
        <dbReference type="Proteomes" id="UP000784294"/>
    </source>
</evidence>
<gene>
    <name evidence="1" type="ORF">PXEA_LOCUS11790</name>
</gene>
<reference evidence="1" key="1">
    <citation type="submission" date="2018-11" db="EMBL/GenBank/DDBJ databases">
        <authorList>
            <consortium name="Pathogen Informatics"/>
        </authorList>
    </citation>
    <scope>NUCLEOTIDE SEQUENCE</scope>
</reference>
<dbReference type="AlphaFoldDB" id="A0A448WRF0"/>
<dbReference type="OrthoDB" id="6160884at2759"/>
<protein>
    <submittedName>
        <fullName evidence="1">Uncharacterized protein</fullName>
    </submittedName>
</protein>
<organism evidence="1 2">
    <name type="scientific">Protopolystoma xenopodis</name>
    <dbReference type="NCBI Taxonomy" id="117903"/>
    <lineage>
        <taxon>Eukaryota</taxon>
        <taxon>Metazoa</taxon>
        <taxon>Spiralia</taxon>
        <taxon>Lophotrochozoa</taxon>
        <taxon>Platyhelminthes</taxon>
        <taxon>Monogenea</taxon>
        <taxon>Polyopisthocotylea</taxon>
        <taxon>Polystomatidea</taxon>
        <taxon>Polystomatidae</taxon>
        <taxon>Protopolystoma</taxon>
    </lineage>
</organism>
<sequence>MNSINRSRIGEFRAACISENLDLGAMEGRSPSVSSKPMAALSNDEQLFERQSTGNNITLTNGMTATKDETFEPNIERPDGSNETQKLGTALSLGICYSATCGGIATLTGTGPNLILQGNVNT</sequence>